<name>A0A4Y9YR97_9AGAM</name>
<feature type="domain" description="Fungal-type protein kinase" evidence="2">
    <location>
        <begin position="186"/>
        <end position="311"/>
    </location>
</feature>
<evidence type="ECO:0000313" key="3">
    <source>
        <dbReference type="EMBL" id="TFY64905.1"/>
    </source>
</evidence>
<keyword evidence="4" id="KW-1185">Reference proteome</keyword>
<feature type="region of interest" description="Disordered" evidence="1">
    <location>
        <begin position="23"/>
        <end position="50"/>
    </location>
</feature>
<dbReference type="Proteomes" id="UP000298327">
    <property type="component" value="Unassembled WGS sequence"/>
</dbReference>
<dbReference type="AlphaFoldDB" id="A0A4Y9YR97"/>
<dbReference type="InterPro" id="IPR011009">
    <property type="entry name" value="Kinase-like_dom_sf"/>
</dbReference>
<evidence type="ECO:0000313" key="4">
    <source>
        <dbReference type="Proteomes" id="UP000298327"/>
    </source>
</evidence>
<dbReference type="OrthoDB" id="2791154at2759"/>
<dbReference type="InterPro" id="IPR040976">
    <property type="entry name" value="Pkinase_fungal"/>
</dbReference>
<dbReference type="Pfam" id="PF17667">
    <property type="entry name" value="Pkinase_fungal"/>
    <property type="match status" value="1"/>
</dbReference>
<proteinExistence type="predicted"/>
<accession>A0A4Y9YR97</accession>
<organism evidence="3 4">
    <name type="scientific">Dentipellis fragilis</name>
    <dbReference type="NCBI Taxonomy" id="205917"/>
    <lineage>
        <taxon>Eukaryota</taxon>
        <taxon>Fungi</taxon>
        <taxon>Dikarya</taxon>
        <taxon>Basidiomycota</taxon>
        <taxon>Agaricomycotina</taxon>
        <taxon>Agaricomycetes</taxon>
        <taxon>Russulales</taxon>
        <taxon>Hericiaceae</taxon>
        <taxon>Dentipellis</taxon>
    </lineage>
</organism>
<comment type="caution">
    <text evidence="3">The sequence shown here is derived from an EMBL/GenBank/DDBJ whole genome shotgun (WGS) entry which is preliminary data.</text>
</comment>
<protein>
    <recommendedName>
        <fullName evidence="2">Fungal-type protein kinase domain-containing protein</fullName>
    </recommendedName>
</protein>
<dbReference type="SUPFAM" id="SSF56112">
    <property type="entry name" value="Protein kinase-like (PK-like)"/>
    <property type="match status" value="1"/>
</dbReference>
<dbReference type="EMBL" id="SEOQ01000356">
    <property type="protein sequence ID" value="TFY64905.1"/>
    <property type="molecule type" value="Genomic_DNA"/>
</dbReference>
<evidence type="ECO:0000256" key="1">
    <source>
        <dbReference type="SAM" id="MobiDB-lite"/>
    </source>
</evidence>
<reference evidence="3 4" key="1">
    <citation type="submission" date="2019-02" db="EMBL/GenBank/DDBJ databases">
        <title>Genome sequencing of the rare red list fungi Dentipellis fragilis.</title>
        <authorList>
            <person name="Buettner E."/>
            <person name="Kellner H."/>
        </authorList>
    </citation>
    <scope>NUCLEOTIDE SEQUENCE [LARGE SCALE GENOMIC DNA]</scope>
    <source>
        <strain evidence="3 4">DSM 105465</strain>
    </source>
</reference>
<sequence>MYHHPTLPWTLITRTGLATCASSSLQSPRPVQEEGALGGRLDGPTATSAKESDIGRLHALYAYLDGEGKEDDRGGYQRMYIKDIIGSQRSYPILEVVCRDADDWSTRHSYLIGRPTSITRSPTRTGRAAKCYFAYDVENDRLVSLKEYWCGDADGVYPESDTYRELNAASVCQKYMSEAHLRKVSDGAIQEIPKARFLHRIVTDRIGRPLETYKDQEELITCLWNTFEAHRDAWENAGISHRDVSAKSIMIDMRTGECFLNDWDLSKHREELETGATQHERSETISAALLRFPFKLNQLPDDLESVLHVATIMGLRFHLHNMSLTINDETPIIDKQKMKADIRLVITYMKITYYHHVDRLDGKFRTGGKFKFLELLVGKPDVNFDRPEDPLPTFIASLYKLFGSRYQALDVAQYGKRYGFDSRSSRASKVGNEGTHKAISLFTTGFELELESSSRPTFPVAASPRQETHHLKDLTHADLNLVWSSLGEERTWPDASEKTVDQLEGFCSG</sequence>
<evidence type="ECO:0000259" key="2">
    <source>
        <dbReference type="Pfam" id="PF17667"/>
    </source>
</evidence>
<gene>
    <name evidence="3" type="ORF">EVG20_g5782</name>
</gene>